<keyword evidence="1" id="KW-0812">Transmembrane</keyword>
<dbReference type="InterPro" id="IPR050445">
    <property type="entry name" value="Bact_polysacc_biosynth/exp"/>
</dbReference>
<dbReference type="PANTHER" id="PTHR32309:SF31">
    <property type="entry name" value="CAPSULAR EXOPOLYSACCHARIDE FAMILY"/>
    <property type="match status" value="1"/>
</dbReference>
<dbReference type="Proteomes" id="UP001431449">
    <property type="component" value="Unassembled WGS sequence"/>
</dbReference>
<keyword evidence="1" id="KW-1133">Transmembrane helix</keyword>
<comment type="caution">
    <text evidence="2">The sequence shown here is derived from an EMBL/GenBank/DDBJ whole genome shotgun (WGS) entry which is preliminary data.</text>
</comment>
<protein>
    <recommendedName>
        <fullName evidence="4">Polysaccharide chain length determinant N-terminal domain-containing protein</fullName>
    </recommendedName>
</protein>
<keyword evidence="1" id="KW-0472">Membrane</keyword>
<proteinExistence type="predicted"/>
<evidence type="ECO:0008006" key="4">
    <source>
        <dbReference type="Google" id="ProtNLM"/>
    </source>
</evidence>
<evidence type="ECO:0000313" key="3">
    <source>
        <dbReference type="Proteomes" id="UP001431449"/>
    </source>
</evidence>
<feature type="transmembrane region" description="Helical" evidence="1">
    <location>
        <begin position="46"/>
        <end position="65"/>
    </location>
</feature>
<sequence length="487" mass="52643">MNAGDFPLTPVSVQHTNAMPMLPPEYLQPAISARQFATILWTWRRLTLLIGTTVMALAAVAIAFWPRTYQATATLMVNFEVNDPLAGREFPTGLLASYMATQLELAGGLQIMLAVVDRLDLTTEAKYTDGFTGAGDDISGLRSWAALQVQRQVSVDQGRYGSQLLSVTFEAGDPAAAAEGANAVAEVYAEQQHQRLTGPANERAQRYTEQLGELKDKVALAQEQVTAFRLRSGLIDSESKYDVDILLLSTLQQRLLEAQTARRVAAARAASDQSVGNAVLNSNMVQSLKAQIAAGDVRLADLTTTLGPRHPQVLELQSQQRVANRALSKELRAYAGNARNELQSASLLERNLLSAVDSQRTKVLEVREVQDRGAKYQLELASAQAVYKRALDGNDQVLFASAGAYRNVDFVSRATPPSKPSKPKFGMLLLLACAAAAGLALAVPFCYEMLNRRVRTRDDLERDLGIPVLIDLGPTASSSASLTAAAA</sequence>
<gene>
    <name evidence="2" type="ORF">M0G41_05305</name>
</gene>
<evidence type="ECO:0000256" key="1">
    <source>
        <dbReference type="SAM" id="Phobius"/>
    </source>
</evidence>
<organism evidence="2 3">
    <name type="scientific">Pseudomarimonas salicorniae</name>
    <dbReference type="NCBI Taxonomy" id="2933270"/>
    <lineage>
        <taxon>Bacteria</taxon>
        <taxon>Pseudomonadati</taxon>
        <taxon>Pseudomonadota</taxon>
        <taxon>Gammaproteobacteria</taxon>
        <taxon>Lysobacterales</taxon>
        <taxon>Lysobacteraceae</taxon>
        <taxon>Pseudomarimonas</taxon>
    </lineage>
</organism>
<evidence type="ECO:0000313" key="2">
    <source>
        <dbReference type="EMBL" id="MCK7593086.1"/>
    </source>
</evidence>
<name>A0ABT0GEX1_9GAMM</name>
<feature type="transmembrane region" description="Helical" evidence="1">
    <location>
        <begin position="425"/>
        <end position="447"/>
    </location>
</feature>
<reference evidence="2" key="1">
    <citation type="submission" date="2022-04" db="EMBL/GenBank/DDBJ databases">
        <title>Lysobacter sp. CAU 1642 isolated from sea sand.</title>
        <authorList>
            <person name="Kim W."/>
        </authorList>
    </citation>
    <scope>NUCLEOTIDE SEQUENCE</scope>
    <source>
        <strain evidence="2">CAU 1642</strain>
    </source>
</reference>
<dbReference type="PANTHER" id="PTHR32309">
    <property type="entry name" value="TYROSINE-PROTEIN KINASE"/>
    <property type="match status" value="1"/>
</dbReference>
<keyword evidence="3" id="KW-1185">Reference proteome</keyword>
<dbReference type="RefSeq" id="WP_248206116.1">
    <property type="nucleotide sequence ID" value="NZ_JALNMH010000003.1"/>
</dbReference>
<accession>A0ABT0GEX1</accession>
<dbReference type="EMBL" id="JALNMH010000003">
    <property type="protein sequence ID" value="MCK7593086.1"/>
    <property type="molecule type" value="Genomic_DNA"/>
</dbReference>